<gene>
    <name evidence="2" type="ORF">AMD01_13270</name>
</gene>
<sequence length="151" mass="16139">MTIIPVLLTFLGGVLLSGQSSVNGKLSNRIGTLETAFITFMSGSLFLALWLIFFGDGNLLNIAHAPKWQLIAVFFGVGYLFLTILAVPKIGVTAANITAIVGQIGAGFIIDQFGLFGGEVIHFDWSRLVGLIFMLLALVLIFSDNEGSKSS</sequence>
<dbReference type="RefSeq" id="WP_053401907.1">
    <property type="nucleotide sequence ID" value="NZ_JAUKEN010000001.1"/>
</dbReference>
<dbReference type="PATRIC" id="fig|284581.3.peg.4778"/>
<name>A0A0M0L0S0_9BACI</name>
<feature type="transmembrane region" description="Helical" evidence="1">
    <location>
        <begin position="36"/>
        <end position="56"/>
    </location>
</feature>
<keyword evidence="3" id="KW-1185">Reference proteome</keyword>
<dbReference type="OrthoDB" id="7864805at2"/>
<keyword evidence="1" id="KW-0472">Membrane</keyword>
<feature type="transmembrane region" description="Helical" evidence="1">
    <location>
        <begin position="68"/>
        <end position="87"/>
    </location>
</feature>
<feature type="transmembrane region" description="Helical" evidence="1">
    <location>
        <begin position="93"/>
        <end position="113"/>
    </location>
</feature>
<protein>
    <recommendedName>
        <fullName evidence="4">Transporter family-2 protein</fullName>
    </recommendedName>
</protein>
<dbReference type="PANTHER" id="PTHR34821:SF2">
    <property type="entry name" value="INNER MEMBRANE PROTEIN YDCZ"/>
    <property type="match status" value="1"/>
</dbReference>
<keyword evidence="1" id="KW-0812">Transmembrane</keyword>
<dbReference type="PANTHER" id="PTHR34821">
    <property type="entry name" value="INNER MEMBRANE PROTEIN YDCZ"/>
    <property type="match status" value="1"/>
</dbReference>
<dbReference type="AlphaFoldDB" id="A0A0M0L0S0"/>
<dbReference type="STRING" id="284581.AMD01_13270"/>
<keyword evidence="1" id="KW-1133">Transmembrane helix</keyword>
<dbReference type="Pfam" id="PF04657">
    <property type="entry name" value="DMT_YdcZ"/>
    <property type="match status" value="1"/>
</dbReference>
<feature type="transmembrane region" description="Helical" evidence="1">
    <location>
        <begin position="125"/>
        <end position="143"/>
    </location>
</feature>
<evidence type="ECO:0000256" key="1">
    <source>
        <dbReference type="SAM" id="Phobius"/>
    </source>
</evidence>
<dbReference type="InterPro" id="IPR006750">
    <property type="entry name" value="YdcZ"/>
</dbReference>
<accession>A0A0M0L0S0</accession>
<organism evidence="2 3">
    <name type="scientific">Priestia koreensis</name>
    <dbReference type="NCBI Taxonomy" id="284581"/>
    <lineage>
        <taxon>Bacteria</taxon>
        <taxon>Bacillati</taxon>
        <taxon>Bacillota</taxon>
        <taxon>Bacilli</taxon>
        <taxon>Bacillales</taxon>
        <taxon>Bacillaceae</taxon>
        <taxon>Priestia</taxon>
    </lineage>
</organism>
<dbReference type="Proteomes" id="UP000037558">
    <property type="component" value="Unassembled WGS sequence"/>
</dbReference>
<evidence type="ECO:0008006" key="4">
    <source>
        <dbReference type="Google" id="ProtNLM"/>
    </source>
</evidence>
<dbReference type="GO" id="GO:0005886">
    <property type="term" value="C:plasma membrane"/>
    <property type="evidence" value="ECO:0007669"/>
    <property type="project" value="TreeGrafter"/>
</dbReference>
<evidence type="ECO:0000313" key="2">
    <source>
        <dbReference type="EMBL" id="KOO44253.1"/>
    </source>
</evidence>
<dbReference type="EMBL" id="LILC01000016">
    <property type="protein sequence ID" value="KOO44253.1"/>
    <property type="molecule type" value="Genomic_DNA"/>
</dbReference>
<proteinExistence type="predicted"/>
<comment type="caution">
    <text evidence="2">The sequence shown here is derived from an EMBL/GenBank/DDBJ whole genome shotgun (WGS) entry which is preliminary data.</text>
</comment>
<reference evidence="3" key="1">
    <citation type="submission" date="2015-08" db="EMBL/GenBank/DDBJ databases">
        <title>Fjat-14210 dsm16467.</title>
        <authorList>
            <person name="Liu B."/>
            <person name="Wang J."/>
            <person name="Zhu Y."/>
            <person name="Liu G."/>
            <person name="Chen Q."/>
            <person name="Chen Z."/>
            <person name="Lan J."/>
            <person name="Che J."/>
            <person name="Ge C."/>
            <person name="Shi H."/>
            <person name="Pan Z."/>
            <person name="Liu X."/>
        </authorList>
    </citation>
    <scope>NUCLEOTIDE SEQUENCE [LARGE SCALE GENOMIC DNA]</scope>
    <source>
        <strain evidence="3">DSM 16467</strain>
    </source>
</reference>
<evidence type="ECO:0000313" key="3">
    <source>
        <dbReference type="Proteomes" id="UP000037558"/>
    </source>
</evidence>